<dbReference type="Pfam" id="PF03401">
    <property type="entry name" value="TctC"/>
    <property type="match status" value="1"/>
</dbReference>
<dbReference type="CDD" id="cd07012">
    <property type="entry name" value="PBP2_Bug_TTT"/>
    <property type="match status" value="1"/>
</dbReference>
<comment type="similarity">
    <text evidence="1">Belongs to the UPF0065 (bug) family.</text>
</comment>
<evidence type="ECO:0000313" key="2">
    <source>
        <dbReference type="EMBL" id="TSH92675.1"/>
    </source>
</evidence>
<dbReference type="InterPro" id="IPR005064">
    <property type="entry name" value="BUG"/>
</dbReference>
<comment type="caution">
    <text evidence="2">The sequence shown here is derived from an EMBL/GenBank/DDBJ whole genome shotgun (WGS) entry which is preliminary data.</text>
</comment>
<dbReference type="PIRSF" id="PIRSF017082">
    <property type="entry name" value="YflP"/>
    <property type="match status" value="1"/>
</dbReference>
<dbReference type="Proteomes" id="UP000318405">
    <property type="component" value="Unassembled WGS sequence"/>
</dbReference>
<dbReference type="OrthoDB" id="9780943at2"/>
<dbReference type="PANTHER" id="PTHR42928:SF5">
    <property type="entry name" value="BLR1237 PROTEIN"/>
    <property type="match status" value="1"/>
</dbReference>
<dbReference type="EMBL" id="VLTJ01000029">
    <property type="protein sequence ID" value="TSH92675.1"/>
    <property type="molecule type" value="Genomic_DNA"/>
</dbReference>
<gene>
    <name evidence="2" type="ORF">FOZ76_14765</name>
</gene>
<keyword evidence="3" id="KW-1185">Reference proteome</keyword>
<protein>
    <submittedName>
        <fullName evidence="2">Tripartite tricarboxylate transporter substrate binding protein</fullName>
    </submittedName>
</protein>
<evidence type="ECO:0000313" key="3">
    <source>
        <dbReference type="Proteomes" id="UP000318405"/>
    </source>
</evidence>
<dbReference type="Gene3D" id="3.40.190.150">
    <property type="entry name" value="Bordetella uptake gene, domain 1"/>
    <property type="match status" value="1"/>
</dbReference>
<organism evidence="2 3">
    <name type="scientific">Verticiella sediminum</name>
    <dbReference type="NCBI Taxonomy" id="1247510"/>
    <lineage>
        <taxon>Bacteria</taxon>
        <taxon>Pseudomonadati</taxon>
        <taxon>Pseudomonadota</taxon>
        <taxon>Betaproteobacteria</taxon>
        <taxon>Burkholderiales</taxon>
        <taxon>Alcaligenaceae</taxon>
        <taxon>Verticiella</taxon>
    </lineage>
</organism>
<reference evidence="2 3" key="1">
    <citation type="submission" date="2019-07" db="EMBL/GenBank/DDBJ databases">
        <title>Qingshengfaniella alkalisoli gen. nov., sp. nov., isolated from saline soil.</title>
        <authorList>
            <person name="Xu L."/>
            <person name="Huang X.-X."/>
            <person name="Sun J.-Q."/>
        </authorList>
    </citation>
    <scope>NUCLEOTIDE SEQUENCE [LARGE SCALE GENOMIC DNA]</scope>
    <source>
        <strain evidence="2 3">DSM 27279</strain>
    </source>
</reference>
<evidence type="ECO:0000256" key="1">
    <source>
        <dbReference type="ARBA" id="ARBA00006987"/>
    </source>
</evidence>
<dbReference type="InterPro" id="IPR042100">
    <property type="entry name" value="Bug_dom1"/>
</dbReference>
<dbReference type="Gene3D" id="3.40.190.10">
    <property type="entry name" value="Periplasmic binding protein-like II"/>
    <property type="match status" value="1"/>
</dbReference>
<sequence length="346" mass="36435">MSPAQDVSALSPRRNLMKISTYLRVLALVLLQSFSAMPWGNATAAEFPSKPIRLITPYAAGGSTDTLARIVGPKMSEALGVPVVVEAMPGANGAMALSHLAKSAPDGYTMLITTASPIVVNPHTFPNVPYDPLKDFTHISLVARSEAAFLVNPSIPANSLQQLIDLSKTRPIRIGVAGAGGQPELILAKINTDSGAQFDVIPYNGGGPAIIDAVAGHVDGVLNDIAGNVGPMVKAGKLRSVAVLTSNDKSAMLPGAATLANQSLPTQWELRNWLVLLGPANMPPAISEKLRKLVSDVVADTGVIENLKTGSMVPFASESTAEAHEFITNEYMIFRDIQKQTGVKVE</sequence>
<proteinExistence type="inferred from homology"/>
<name>A0A556AII5_9BURK</name>
<dbReference type="PANTHER" id="PTHR42928">
    <property type="entry name" value="TRICARBOXYLATE-BINDING PROTEIN"/>
    <property type="match status" value="1"/>
</dbReference>
<accession>A0A556AII5</accession>
<dbReference type="AlphaFoldDB" id="A0A556AII5"/>